<dbReference type="HAMAP" id="MF_01043">
    <property type="entry name" value="PlsY"/>
    <property type="match status" value="1"/>
</dbReference>
<evidence type="ECO:0000256" key="2">
    <source>
        <dbReference type="ARBA" id="ARBA00022516"/>
    </source>
</evidence>
<keyword evidence="7 10" id="KW-0472">Membrane</keyword>
<keyword evidence="2 10" id="KW-0444">Lipid biosynthesis</keyword>
<dbReference type="EMBL" id="DSKY01000022">
    <property type="protein sequence ID" value="HDY59863.1"/>
    <property type="molecule type" value="Genomic_DNA"/>
</dbReference>
<evidence type="ECO:0000256" key="9">
    <source>
        <dbReference type="ARBA" id="ARBA00023264"/>
    </source>
</evidence>
<reference evidence="11" key="1">
    <citation type="journal article" date="2020" name="mSystems">
        <title>Genome- and Community-Level Interaction Insights into Carbon Utilization and Element Cycling Functions of Hydrothermarchaeota in Hydrothermal Sediment.</title>
        <authorList>
            <person name="Zhou Z."/>
            <person name="Liu Y."/>
            <person name="Xu W."/>
            <person name="Pan J."/>
            <person name="Luo Z.H."/>
            <person name="Li M."/>
        </authorList>
    </citation>
    <scope>NUCLEOTIDE SEQUENCE [LARGE SCALE GENOMIC DNA]</scope>
    <source>
        <strain evidence="11">SpSt-258</strain>
    </source>
</reference>
<keyword evidence="11" id="KW-0012">Acyltransferase</keyword>
<comment type="subcellular location">
    <subcellularLocation>
        <location evidence="10">Cell membrane</location>
        <topology evidence="10">Multi-pass membrane protein</topology>
    </subcellularLocation>
</comment>
<comment type="subunit">
    <text evidence="10">Probably interacts with PlsX.</text>
</comment>
<dbReference type="PANTHER" id="PTHR30309">
    <property type="entry name" value="INNER MEMBRANE PROTEIN YGIH"/>
    <property type="match status" value="1"/>
</dbReference>
<keyword evidence="9 10" id="KW-1208">Phospholipid metabolism</keyword>
<dbReference type="SMART" id="SM01207">
    <property type="entry name" value="G3P_acyltransf"/>
    <property type="match status" value="1"/>
</dbReference>
<organism evidence="11">
    <name type="scientific">candidate division WOR-3 bacterium</name>
    <dbReference type="NCBI Taxonomy" id="2052148"/>
    <lineage>
        <taxon>Bacteria</taxon>
        <taxon>Bacteria division WOR-3</taxon>
    </lineage>
</organism>
<evidence type="ECO:0000256" key="10">
    <source>
        <dbReference type="HAMAP-Rule" id="MF_01043"/>
    </source>
</evidence>
<dbReference type="InterPro" id="IPR003811">
    <property type="entry name" value="G3P_acylTferase_PlsY"/>
</dbReference>
<sequence length="195" mass="22252">MYDVLAIMLQYISGSVMYSYLIAKYKGIDLKKIRDGNPGSSNVWRALNWRWGLLALVLDYFKGIFPLFLFVITGGVSNRYIIAFAALSGILGHAFSPMLRFRGGKAIATTFGAWTVLTKREVPILLGAIFTIYGFIKKGKKSIEEDAFRVLLGYALLIPYILYKLHNGDIYLLILYLGSFLIIGYKHWNEWKRLF</sequence>
<feature type="transmembrane region" description="Helical" evidence="10">
    <location>
        <begin position="51"/>
        <end position="74"/>
    </location>
</feature>
<feature type="transmembrane region" description="Helical" evidence="10">
    <location>
        <begin position="80"/>
        <end position="99"/>
    </location>
</feature>
<comment type="catalytic activity">
    <reaction evidence="10">
        <text>an acyl phosphate + sn-glycerol 3-phosphate = a 1-acyl-sn-glycero-3-phosphate + phosphate</text>
        <dbReference type="Rhea" id="RHEA:34075"/>
        <dbReference type="ChEBI" id="CHEBI:43474"/>
        <dbReference type="ChEBI" id="CHEBI:57597"/>
        <dbReference type="ChEBI" id="CHEBI:57970"/>
        <dbReference type="ChEBI" id="CHEBI:59918"/>
        <dbReference type="EC" id="2.3.1.275"/>
    </reaction>
</comment>
<comment type="function">
    <text evidence="10">Catalyzes the transfer of an acyl group from acyl-phosphate (acyl-PO(4)) to glycerol-3-phosphate (G3P) to form lysophosphatidic acid (LPA). This enzyme utilizes acyl-phosphate as fatty acyl donor, but not acyl-CoA or acyl-ACP.</text>
</comment>
<dbReference type="Pfam" id="PF02660">
    <property type="entry name" value="G3P_acyltransf"/>
    <property type="match status" value="1"/>
</dbReference>
<protein>
    <recommendedName>
        <fullName evidence="10">Glycerol-3-phosphate acyltransferase</fullName>
    </recommendedName>
    <alternativeName>
        <fullName evidence="10">Acyl-PO4 G3P acyltransferase</fullName>
    </alternativeName>
    <alternativeName>
        <fullName evidence="10">Acyl-phosphate--glycerol-3-phosphate acyltransferase</fullName>
    </alternativeName>
    <alternativeName>
        <fullName evidence="10">G3P acyltransferase</fullName>
        <shortName evidence="10">GPAT</shortName>
        <ecNumber evidence="10">2.3.1.275</ecNumber>
    </alternativeName>
    <alternativeName>
        <fullName evidence="10">Lysophosphatidic acid synthase</fullName>
        <shortName evidence="10">LPA synthase</shortName>
    </alternativeName>
</protein>
<keyword evidence="1 10" id="KW-1003">Cell membrane</keyword>
<dbReference type="GO" id="GO:0043772">
    <property type="term" value="F:acyl-phosphate glycerol-3-phosphate acyltransferase activity"/>
    <property type="evidence" value="ECO:0007669"/>
    <property type="project" value="UniProtKB-UniRule"/>
</dbReference>
<feature type="transmembrane region" description="Helical" evidence="10">
    <location>
        <begin position="147"/>
        <end position="163"/>
    </location>
</feature>
<accession>A0A7V0Z772</accession>
<evidence type="ECO:0000256" key="6">
    <source>
        <dbReference type="ARBA" id="ARBA00023098"/>
    </source>
</evidence>
<dbReference type="UniPathway" id="UPA00085"/>
<keyword evidence="4 10" id="KW-0812">Transmembrane</keyword>
<feature type="transmembrane region" description="Helical" evidence="10">
    <location>
        <begin position="111"/>
        <end position="135"/>
    </location>
</feature>
<evidence type="ECO:0000256" key="5">
    <source>
        <dbReference type="ARBA" id="ARBA00022989"/>
    </source>
</evidence>
<keyword evidence="6 10" id="KW-0443">Lipid metabolism</keyword>
<feature type="transmembrane region" description="Helical" evidence="10">
    <location>
        <begin position="6"/>
        <end position="23"/>
    </location>
</feature>
<comment type="similarity">
    <text evidence="10">Belongs to the PlsY family.</text>
</comment>
<evidence type="ECO:0000313" key="11">
    <source>
        <dbReference type="EMBL" id="HDY59863.1"/>
    </source>
</evidence>
<comment type="caution">
    <text evidence="11">The sequence shown here is derived from an EMBL/GenBank/DDBJ whole genome shotgun (WGS) entry which is preliminary data.</text>
</comment>
<name>A0A7V0Z772_UNCW3</name>
<comment type="pathway">
    <text evidence="10">Lipid metabolism; phospholipid metabolism.</text>
</comment>
<evidence type="ECO:0000256" key="1">
    <source>
        <dbReference type="ARBA" id="ARBA00022475"/>
    </source>
</evidence>
<dbReference type="PANTHER" id="PTHR30309:SF1">
    <property type="entry name" value="GLYCEROL-3-PHOSPHATE ACYLTRANSFERASE 1"/>
    <property type="match status" value="1"/>
</dbReference>
<feature type="transmembrane region" description="Helical" evidence="10">
    <location>
        <begin position="170"/>
        <end position="188"/>
    </location>
</feature>
<keyword evidence="8 10" id="KW-0594">Phospholipid biosynthesis</keyword>
<evidence type="ECO:0000256" key="4">
    <source>
        <dbReference type="ARBA" id="ARBA00022692"/>
    </source>
</evidence>
<keyword evidence="3 10" id="KW-0808">Transferase</keyword>
<dbReference type="AlphaFoldDB" id="A0A7V0Z772"/>
<evidence type="ECO:0000256" key="3">
    <source>
        <dbReference type="ARBA" id="ARBA00022679"/>
    </source>
</evidence>
<keyword evidence="5 10" id="KW-1133">Transmembrane helix</keyword>
<proteinExistence type="inferred from homology"/>
<gene>
    <name evidence="10" type="primary">plsY</name>
    <name evidence="11" type="ORF">ENP86_10005</name>
</gene>
<dbReference type="GO" id="GO:0005886">
    <property type="term" value="C:plasma membrane"/>
    <property type="evidence" value="ECO:0007669"/>
    <property type="project" value="UniProtKB-SubCell"/>
</dbReference>
<evidence type="ECO:0000256" key="8">
    <source>
        <dbReference type="ARBA" id="ARBA00023209"/>
    </source>
</evidence>
<dbReference type="EC" id="2.3.1.275" evidence="10"/>
<dbReference type="GO" id="GO:0008654">
    <property type="term" value="P:phospholipid biosynthetic process"/>
    <property type="evidence" value="ECO:0007669"/>
    <property type="project" value="UniProtKB-UniRule"/>
</dbReference>
<evidence type="ECO:0000256" key="7">
    <source>
        <dbReference type="ARBA" id="ARBA00023136"/>
    </source>
</evidence>